<feature type="transmembrane region" description="Helical" evidence="1">
    <location>
        <begin position="126"/>
        <end position="146"/>
    </location>
</feature>
<accession>A0A4S2MVS3</accession>
<reference evidence="2 3" key="1">
    <citation type="submission" date="2019-04" db="EMBL/GenBank/DDBJ databases">
        <title>Comparative genomics and transcriptomics to analyze fruiting body development in filamentous ascomycetes.</title>
        <authorList>
            <consortium name="DOE Joint Genome Institute"/>
            <person name="Lutkenhaus R."/>
            <person name="Traeger S."/>
            <person name="Breuer J."/>
            <person name="Kuo A."/>
            <person name="Lipzen A."/>
            <person name="Pangilinan J."/>
            <person name="Dilworth D."/>
            <person name="Sandor L."/>
            <person name="Poggeler S."/>
            <person name="Barry K."/>
            <person name="Grigoriev I.V."/>
            <person name="Nowrousian M."/>
        </authorList>
    </citation>
    <scope>NUCLEOTIDE SEQUENCE [LARGE SCALE GENOMIC DNA]</scope>
    <source>
        <strain evidence="2 3">CBS 389.68</strain>
    </source>
</reference>
<evidence type="ECO:0000313" key="2">
    <source>
        <dbReference type="EMBL" id="TGZ80691.1"/>
    </source>
</evidence>
<proteinExistence type="predicted"/>
<dbReference type="InParanoid" id="A0A4S2MVS3"/>
<gene>
    <name evidence="2" type="ORF">EX30DRAFT_48825</name>
</gene>
<evidence type="ECO:0000256" key="1">
    <source>
        <dbReference type="SAM" id="Phobius"/>
    </source>
</evidence>
<keyword evidence="3" id="KW-1185">Reference proteome</keyword>
<feature type="transmembrane region" description="Helical" evidence="1">
    <location>
        <begin position="233"/>
        <end position="257"/>
    </location>
</feature>
<dbReference type="EMBL" id="ML220123">
    <property type="protein sequence ID" value="TGZ80691.1"/>
    <property type="molecule type" value="Genomic_DNA"/>
</dbReference>
<keyword evidence="1" id="KW-1133">Transmembrane helix</keyword>
<keyword evidence="1" id="KW-0472">Membrane</keyword>
<keyword evidence="1" id="KW-0812">Transmembrane</keyword>
<protein>
    <submittedName>
        <fullName evidence="2">Uncharacterized protein</fullName>
    </submittedName>
</protein>
<feature type="transmembrane region" description="Helical" evidence="1">
    <location>
        <begin position="169"/>
        <end position="188"/>
    </location>
</feature>
<name>A0A4S2MVS3_9PEZI</name>
<evidence type="ECO:0000313" key="3">
    <source>
        <dbReference type="Proteomes" id="UP000298138"/>
    </source>
</evidence>
<sequence>MACVHAFQHIPTTLSNQHCIRALYIYGLFLFLLLFLFIYYYYHFPSSIHFFFLFDALCFCLLFGRGRRLVASCRHYRPHPGMAGCHVCSNPQSAWRAHEPVRSPASCFHLPYRIDFPYSSFHHTDLYSTFFFFFFLFFLLLLFTSYHDCIAAAPQRNGISMTTSRQHRFLYTLYFILFLLFTTPHVAAHSRGTTHFFPLVLISSFRFPASSSSSEHGFSFSFFLHLLDSGSCFWVSGLVYFFGGYFAYIHTICIPACDWGGRVMT</sequence>
<dbReference type="AlphaFoldDB" id="A0A4S2MVS3"/>
<organism evidence="2 3">
    <name type="scientific">Ascodesmis nigricans</name>
    <dbReference type="NCBI Taxonomy" id="341454"/>
    <lineage>
        <taxon>Eukaryota</taxon>
        <taxon>Fungi</taxon>
        <taxon>Dikarya</taxon>
        <taxon>Ascomycota</taxon>
        <taxon>Pezizomycotina</taxon>
        <taxon>Pezizomycetes</taxon>
        <taxon>Pezizales</taxon>
        <taxon>Ascodesmidaceae</taxon>
        <taxon>Ascodesmis</taxon>
    </lineage>
</organism>
<feature type="transmembrane region" description="Helical" evidence="1">
    <location>
        <begin position="23"/>
        <end position="42"/>
    </location>
</feature>
<dbReference type="Proteomes" id="UP000298138">
    <property type="component" value="Unassembled WGS sequence"/>
</dbReference>